<dbReference type="EMBL" id="JBHSOZ010000003">
    <property type="protein sequence ID" value="MFC5712366.1"/>
    <property type="molecule type" value="Genomic_DNA"/>
</dbReference>
<reference evidence="4" key="1">
    <citation type="journal article" date="2019" name="Int. J. Syst. Evol. Microbiol.">
        <title>The Global Catalogue of Microorganisms (GCM) 10K type strain sequencing project: providing services to taxonomists for standard genome sequencing and annotation.</title>
        <authorList>
            <consortium name="The Broad Institute Genomics Platform"/>
            <consortium name="The Broad Institute Genome Sequencing Center for Infectious Disease"/>
            <person name="Wu L."/>
            <person name="Ma J."/>
        </authorList>
    </citation>
    <scope>NUCLEOTIDE SEQUENCE [LARGE SCALE GENOMIC DNA]</scope>
    <source>
        <strain evidence="4">CECT 7184</strain>
    </source>
</reference>
<dbReference type="InterPro" id="IPR012675">
    <property type="entry name" value="Beta-grasp_dom_sf"/>
</dbReference>
<dbReference type="Proteomes" id="UP001596142">
    <property type="component" value="Unassembled WGS sequence"/>
</dbReference>
<dbReference type="InterPro" id="IPR036010">
    <property type="entry name" value="2Fe-2S_ferredoxin-like_sf"/>
</dbReference>
<gene>
    <name evidence="3" type="ORF">ACFPU1_06200</name>
</gene>
<protein>
    <submittedName>
        <fullName evidence="3">2Fe-2S iron-sulfur cluster-binding protein</fullName>
    </submittedName>
</protein>
<dbReference type="CDD" id="cd00207">
    <property type="entry name" value="fer2"/>
    <property type="match status" value="1"/>
</dbReference>
<dbReference type="SUPFAM" id="SSF54292">
    <property type="entry name" value="2Fe-2S ferredoxin-like"/>
    <property type="match status" value="1"/>
</dbReference>
<dbReference type="Pfam" id="PF00111">
    <property type="entry name" value="Fer2"/>
    <property type="match status" value="1"/>
</dbReference>
<proteinExistence type="predicted"/>
<feature type="compositionally biased region" description="Basic and acidic residues" evidence="1">
    <location>
        <begin position="1"/>
        <end position="11"/>
    </location>
</feature>
<dbReference type="PROSITE" id="PS51085">
    <property type="entry name" value="2FE2S_FER_2"/>
    <property type="match status" value="1"/>
</dbReference>
<accession>A0ABW0YJR8</accession>
<feature type="region of interest" description="Disordered" evidence="1">
    <location>
        <begin position="1"/>
        <end position="36"/>
    </location>
</feature>
<evidence type="ECO:0000256" key="1">
    <source>
        <dbReference type="SAM" id="MobiDB-lite"/>
    </source>
</evidence>
<dbReference type="InterPro" id="IPR001041">
    <property type="entry name" value="2Fe-2S_ferredoxin-type"/>
</dbReference>
<feature type="domain" description="2Fe-2S ferredoxin-type" evidence="2">
    <location>
        <begin position="37"/>
        <end position="120"/>
    </location>
</feature>
<evidence type="ECO:0000259" key="2">
    <source>
        <dbReference type="PROSITE" id="PS51085"/>
    </source>
</evidence>
<name>A0ABW0YJR8_9BACI</name>
<comment type="caution">
    <text evidence="3">The sequence shown here is derived from an EMBL/GenBank/DDBJ whole genome shotgun (WGS) entry which is preliminary data.</text>
</comment>
<organism evidence="3 4">
    <name type="scientific">Thalassorhabdus alkalitolerans</name>
    <dbReference type="NCBI Taxonomy" id="2282697"/>
    <lineage>
        <taxon>Bacteria</taxon>
        <taxon>Bacillati</taxon>
        <taxon>Bacillota</taxon>
        <taxon>Bacilli</taxon>
        <taxon>Bacillales</taxon>
        <taxon>Bacillaceae</taxon>
        <taxon>Thalassorhabdus</taxon>
    </lineage>
</organism>
<dbReference type="Gene3D" id="3.10.20.30">
    <property type="match status" value="1"/>
</dbReference>
<keyword evidence="4" id="KW-1185">Reference proteome</keyword>
<evidence type="ECO:0000313" key="3">
    <source>
        <dbReference type="EMBL" id="MFC5712366.1"/>
    </source>
</evidence>
<dbReference type="RefSeq" id="WP_385939477.1">
    <property type="nucleotide sequence ID" value="NZ_JBHSOZ010000003.1"/>
</dbReference>
<sequence>MKKDASARKDSFPSAPIEKKKPQKRPMKSVRPDVKNQRIVLSQKGNKYYVQPEKGKVLLDAALKQSQDVDYKCRKGTCGKCAVTVESGKDWLMPPSEREQSRLKEQVNKGVRLACQAVTR</sequence>
<evidence type="ECO:0000313" key="4">
    <source>
        <dbReference type="Proteomes" id="UP001596142"/>
    </source>
</evidence>